<gene>
    <name evidence="2" type="ORF">QQ020_27445</name>
</gene>
<dbReference type="InterPro" id="IPR036390">
    <property type="entry name" value="WH_DNA-bd_sf"/>
</dbReference>
<dbReference type="SUPFAM" id="SSF46785">
    <property type="entry name" value="Winged helix' DNA-binding domain"/>
    <property type="match status" value="1"/>
</dbReference>
<name>A0ABT8LDJ2_9BACT</name>
<dbReference type="EMBL" id="JAUJEB010000007">
    <property type="protein sequence ID" value="MDN5215844.1"/>
    <property type="molecule type" value="Genomic_DNA"/>
</dbReference>
<dbReference type="Gene3D" id="1.10.10.10">
    <property type="entry name" value="Winged helix-like DNA-binding domain superfamily/Winged helix DNA-binding domain"/>
    <property type="match status" value="1"/>
</dbReference>
<keyword evidence="3" id="KW-1185">Reference proteome</keyword>
<dbReference type="Pfam" id="PF01047">
    <property type="entry name" value="MarR"/>
    <property type="match status" value="1"/>
</dbReference>
<dbReference type="PANTHER" id="PTHR33164:SF43">
    <property type="entry name" value="HTH-TYPE TRANSCRIPTIONAL REPRESSOR YETL"/>
    <property type="match status" value="1"/>
</dbReference>
<dbReference type="RefSeq" id="WP_346761181.1">
    <property type="nucleotide sequence ID" value="NZ_JAUJEB010000007.1"/>
</dbReference>
<dbReference type="SMART" id="SM00347">
    <property type="entry name" value="HTH_MARR"/>
    <property type="match status" value="1"/>
</dbReference>
<dbReference type="InterPro" id="IPR000835">
    <property type="entry name" value="HTH_MarR-typ"/>
</dbReference>
<evidence type="ECO:0000313" key="2">
    <source>
        <dbReference type="EMBL" id="MDN5215844.1"/>
    </source>
</evidence>
<feature type="domain" description="HTH marR-type" evidence="1">
    <location>
        <begin position="1"/>
        <end position="151"/>
    </location>
</feature>
<dbReference type="PANTHER" id="PTHR33164">
    <property type="entry name" value="TRANSCRIPTIONAL REGULATOR, MARR FAMILY"/>
    <property type="match status" value="1"/>
</dbReference>
<organism evidence="2 3">
    <name type="scientific">Agaribacillus aureus</name>
    <dbReference type="NCBI Taxonomy" id="3051825"/>
    <lineage>
        <taxon>Bacteria</taxon>
        <taxon>Pseudomonadati</taxon>
        <taxon>Bacteroidota</taxon>
        <taxon>Cytophagia</taxon>
        <taxon>Cytophagales</taxon>
        <taxon>Splendidivirgaceae</taxon>
        <taxon>Agaribacillus</taxon>
    </lineage>
</organism>
<dbReference type="Proteomes" id="UP001172083">
    <property type="component" value="Unassembled WGS sequence"/>
</dbReference>
<comment type="caution">
    <text evidence="2">The sequence shown here is derived from an EMBL/GenBank/DDBJ whole genome shotgun (WGS) entry which is preliminary data.</text>
</comment>
<dbReference type="PRINTS" id="PR00598">
    <property type="entry name" value="HTHMARR"/>
</dbReference>
<evidence type="ECO:0000313" key="3">
    <source>
        <dbReference type="Proteomes" id="UP001172083"/>
    </source>
</evidence>
<dbReference type="InterPro" id="IPR039422">
    <property type="entry name" value="MarR/SlyA-like"/>
</dbReference>
<dbReference type="InterPro" id="IPR036388">
    <property type="entry name" value="WH-like_DNA-bd_sf"/>
</dbReference>
<proteinExistence type="predicted"/>
<protein>
    <submittedName>
        <fullName evidence="2">MarR family transcriptional regulator</fullName>
    </submittedName>
</protein>
<evidence type="ECO:0000259" key="1">
    <source>
        <dbReference type="PROSITE" id="PS50995"/>
    </source>
</evidence>
<accession>A0ABT8LDJ2</accession>
<reference evidence="2" key="1">
    <citation type="submission" date="2023-06" db="EMBL/GenBank/DDBJ databases">
        <title>Genomic of Agaribacillus aureum.</title>
        <authorList>
            <person name="Wang G."/>
        </authorList>
    </citation>
    <scope>NUCLEOTIDE SEQUENCE</scope>
    <source>
        <strain evidence="2">BMA12</strain>
    </source>
</reference>
<sequence length="151" mass="17196">MKLEKIVNIDQIEKGVAPRKRVIANIQVRGNWFFSLFKQTLKPYDLSEVQFNVLKILNAKHPEPLSSSDISDLLISQASDVTRIIDRMIKKGLVIREVPEENRRMVLVSLTAAGLQKVEETKNVVDEIAINTEVWSDEEVETLNKLLDKLG</sequence>
<dbReference type="PROSITE" id="PS50995">
    <property type="entry name" value="HTH_MARR_2"/>
    <property type="match status" value="1"/>
</dbReference>